<keyword evidence="3" id="KW-1185">Reference proteome</keyword>
<dbReference type="EMBL" id="WTXG01000011">
    <property type="protein sequence ID" value="KAI0302313.1"/>
    <property type="molecule type" value="Genomic_DNA"/>
</dbReference>
<reference evidence="2" key="1">
    <citation type="journal article" date="2022" name="New Phytol.">
        <title>Evolutionary transition to the ectomycorrhizal habit in the genomes of a hyperdiverse lineage of mushroom-forming fungi.</title>
        <authorList>
            <person name="Looney B."/>
            <person name="Miyauchi S."/>
            <person name="Morin E."/>
            <person name="Drula E."/>
            <person name="Courty P.E."/>
            <person name="Kohler A."/>
            <person name="Kuo A."/>
            <person name="LaButti K."/>
            <person name="Pangilinan J."/>
            <person name="Lipzen A."/>
            <person name="Riley R."/>
            <person name="Andreopoulos W."/>
            <person name="He G."/>
            <person name="Johnson J."/>
            <person name="Nolan M."/>
            <person name="Tritt A."/>
            <person name="Barry K.W."/>
            <person name="Grigoriev I.V."/>
            <person name="Nagy L.G."/>
            <person name="Hibbett D."/>
            <person name="Henrissat B."/>
            <person name="Matheny P.B."/>
            <person name="Labbe J."/>
            <person name="Martin F.M."/>
        </authorList>
    </citation>
    <scope>NUCLEOTIDE SEQUENCE</scope>
    <source>
        <strain evidence="2">BPL690</strain>
    </source>
</reference>
<protein>
    <submittedName>
        <fullName evidence="2">Uncharacterized protein</fullName>
    </submittedName>
</protein>
<proteinExistence type="predicted"/>
<accession>A0AAD4M4Y5</accession>
<gene>
    <name evidence="2" type="ORF">B0F90DRAFT_205035</name>
</gene>
<sequence length="170" mass="18648">MVVSEGLVPRFGVKCLQVCSLGALQFDIVVLKPNFHFFSFFALSLQHHGNVKHTVFQVRLRRSLHRDTLFASGRKVSVPSRPTSRHGTYRESQAPAVPAQPHGHRGGPSQLLGYCKIGAYVGGLGRSVFEEVGNAALSARKDNVRPLWLCKCLGHCRNVATSCGMDLSHL</sequence>
<evidence type="ECO:0000313" key="3">
    <source>
        <dbReference type="Proteomes" id="UP001203297"/>
    </source>
</evidence>
<dbReference type="Proteomes" id="UP001203297">
    <property type="component" value="Unassembled WGS sequence"/>
</dbReference>
<feature type="region of interest" description="Disordered" evidence="1">
    <location>
        <begin position="75"/>
        <end position="105"/>
    </location>
</feature>
<organism evidence="2 3">
    <name type="scientific">Multifurca ochricompacta</name>
    <dbReference type="NCBI Taxonomy" id="376703"/>
    <lineage>
        <taxon>Eukaryota</taxon>
        <taxon>Fungi</taxon>
        <taxon>Dikarya</taxon>
        <taxon>Basidiomycota</taxon>
        <taxon>Agaricomycotina</taxon>
        <taxon>Agaricomycetes</taxon>
        <taxon>Russulales</taxon>
        <taxon>Russulaceae</taxon>
        <taxon>Multifurca</taxon>
    </lineage>
</organism>
<evidence type="ECO:0000313" key="2">
    <source>
        <dbReference type="EMBL" id="KAI0302313.1"/>
    </source>
</evidence>
<comment type="caution">
    <text evidence="2">The sequence shown here is derived from an EMBL/GenBank/DDBJ whole genome shotgun (WGS) entry which is preliminary data.</text>
</comment>
<name>A0AAD4M4Y5_9AGAM</name>
<evidence type="ECO:0000256" key="1">
    <source>
        <dbReference type="SAM" id="MobiDB-lite"/>
    </source>
</evidence>
<dbReference type="AlphaFoldDB" id="A0AAD4M4Y5"/>